<evidence type="ECO:0000256" key="1">
    <source>
        <dbReference type="SAM" id="MobiDB-lite"/>
    </source>
</evidence>
<accession>A0A388LKS8</accession>
<reference evidence="2 3" key="1">
    <citation type="journal article" date="2018" name="Cell">
        <title>The Chara Genome: Secondary Complexity and Implications for Plant Terrestrialization.</title>
        <authorList>
            <person name="Nishiyama T."/>
            <person name="Sakayama H."/>
            <person name="Vries J.D."/>
            <person name="Buschmann H."/>
            <person name="Saint-Marcoux D."/>
            <person name="Ullrich K.K."/>
            <person name="Haas F.B."/>
            <person name="Vanderstraeten L."/>
            <person name="Becker D."/>
            <person name="Lang D."/>
            <person name="Vosolsobe S."/>
            <person name="Rombauts S."/>
            <person name="Wilhelmsson P.K.I."/>
            <person name="Janitza P."/>
            <person name="Kern R."/>
            <person name="Heyl A."/>
            <person name="Rumpler F."/>
            <person name="Villalobos L.I.A.C."/>
            <person name="Clay J.M."/>
            <person name="Skokan R."/>
            <person name="Toyoda A."/>
            <person name="Suzuki Y."/>
            <person name="Kagoshima H."/>
            <person name="Schijlen E."/>
            <person name="Tajeshwar N."/>
            <person name="Catarino B."/>
            <person name="Hetherington A.J."/>
            <person name="Saltykova A."/>
            <person name="Bonnot C."/>
            <person name="Breuninger H."/>
            <person name="Symeonidi A."/>
            <person name="Radhakrishnan G.V."/>
            <person name="Van Nieuwerburgh F."/>
            <person name="Deforce D."/>
            <person name="Chang C."/>
            <person name="Karol K.G."/>
            <person name="Hedrich R."/>
            <person name="Ulvskov P."/>
            <person name="Glockner G."/>
            <person name="Delwiche C.F."/>
            <person name="Petrasek J."/>
            <person name="Van de Peer Y."/>
            <person name="Friml J."/>
            <person name="Beilby M."/>
            <person name="Dolan L."/>
            <person name="Kohara Y."/>
            <person name="Sugano S."/>
            <person name="Fujiyama A."/>
            <person name="Delaux P.-M."/>
            <person name="Quint M."/>
            <person name="TheiBen G."/>
            <person name="Hagemann M."/>
            <person name="Harholt J."/>
            <person name="Dunand C."/>
            <person name="Zachgo S."/>
            <person name="Langdale J."/>
            <person name="Maumus F."/>
            <person name="Straeten D.V.D."/>
            <person name="Gould S.B."/>
            <person name="Rensing S.A."/>
        </authorList>
    </citation>
    <scope>NUCLEOTIDE SEQUENCE [LARGE SCALE GENOMIC DNA]</scope>
    <source>
        <strain evidence="2 3">S276</strain>
    </source>
</reference>
<proteinExistence type="predicted"/>
<dbReference type="Gramene" id="GBG82887">
    <property type="protein sequence ID" value="GBG82887"/>
    <property type="gene ID" value="CBR_g36413"/>
</dbReference>
<dbReference type="AlphaFoldDB" id="A0A388LKS8"/>
<gene>
    <name evidence="2" type="ORF">CBR_g36413</name>
</gene>
<feature type="region of interest" description="Disordered" evidence="1">
    <location>
        <begin position="1"/>
        <end position="98"/>
    </location>
</feature>
<name>A0A388LKS8_CHABU</name>
<feature type="compositionally biased region" description="Basic and acidic residues" evidence="1">
    <location>
        <begin position="79"/>
        <end position="98"/>
    </location>
</feature>
<protein>
    <submittedName>
        <fullName evidence="2">Uncharacterized protein</fullName>
    </submittedName>
</protein>
<keyword evidence="3" id="KW-1185">Reference proteome</keyword>
<feature type="region of interest" description="Disordered" evidence="1">
    <location>
        <begin position="331"/>
        <end position="367"/>
    </location>
</feature>
<feature type="compositionally biased region" description="Basic and acidic residues" evidence="1">
    <location>
        <begin position="19"/>
        <end position="42"/>
    </location>
</feature>
<evidence type="ECO:0000313" key="2">
    <source>
        <dbReference type="EMBL" id="GBG82887.1"/>
    </source>
</evidence>
<sequence length="367" mass="42506">MTSGAQRDGQRREHRSRRQEREEDQHIGKTQQKEEQTAERTQRGGPSGGSDIPPHLAQVPETTPRPGMQPKTSHRAHGQGKDEDQAAREKEQDKEERAAIEREIRVQIRLKNNVKLHEKVEQGEQSVILEDRKGNGSPTQDDETPLFMEAWDNFDKLLEATGRPREQHQEMGVRLVSTYLLSLKGLMKEGFAAAKTSDEKMKKRLTRVARASHEQRIYWQKEIGNLKKELERQNKEMGAMKTEVEKAWAGNEAIRQVNQTLNKVNDNLRTYLQVQQNNFQVKEVKWEKRIMDLEAKCAQQTPTAVVDWTEVQRFEIRKHPAEEAFKCQKVEERANEQKDEEIPLVDKEMLQPEEALAGKESETGEFE</sequence>
<comment type="caution">
    <text evidence="2">The sequence shown here is derived from an EMBL/GenBank/DDBJ whole genome shotgun (WGS) entry which is preliminary data.</text>
</comment>
<dbReference type="Proteomes" id="UP000265515">
    <property type="component" value="Unassembled WGS sequence"/>
</dbReference>
<organism evidence="2 3">
    <name type="scientific">Chara braunii</name>
    <name type="common">Braun's stonewort</name>
    <dbReference type="NCBI Taxonomy" id="69332"/>
    <lineage>
        <taxon>Eukaryota</taxon>
        <taxon>Viridiplantae</taxon>
        <taxon>Streptophyta</taxon>
        <taxon>Charophyceae</taxon>
        <taxon>Charales</taxon>
        <taxon>Characeae</taxon>
        <taxon>Chara</taxon>
    </lineage>
</organism>
<dbReference type="EMBL" id="BFEA01000421">
    <property type="protein sequence ID" value="GBG82887.1"/>
    <property type="molecule type" value="Genomic_DNA"/>
</dbReference>
<evidence type="ECO:0000313" key="3">
    <source>
        <dbReference type="Proteomes" id="UP000265515"/>
    </source>
</evidence>